<feature type="region of interest" description="Disordered" evidence="1">
    <location>
        <begin position="487"/>
        <end position="519"/>
    </location>
</feature>
<feature type="compositionally biased region" description="Pro residues" evidence="1">
    <location>
        <begin position="92"/>
        <end position="108"/>
    </location>
</feature>
<name>A0ABQ3PRP6_9ACTN</name>
<reference evidence="2" key="1">
    <citation type="submission" date="2024-05" db="EMBL/GenBank/DDBJ databases">
        <title>Whole genome shotgun sequence of Streptomyces hydrogenans NBRC 13475.</title>
        <authorList>
            <person name="Komaki H."/>
            <person name="Tamura T."/>
        </authorList>
    </citation>
    <scope>NUCLEOTIDE SEQUENCE</scope>
    <source>
        <strain evidence="2">NBRC 13475</strain>
    </source>
</reference>
<keyword evidence="3" id="KW-1185">Reference proteome</keyword>
<protein>
    <recommendedName>
        <fullName evidence="4">HEAT repeat domain-containing protein</fullName>
    </recommendedName>
</protein>
<dbReference type="Proteomes" id="UP001052739">
    <property type="component" value="Unassembled WGS sequence"/>
</dbReference>
<gene>
    <name evidence="2" type="ORF">Shyd_90740</name>
</gene>
<feature type="region of interest" description="Disordered" evidence="1">
    <location>
        <begin position="89"/>
        <end position="127"/>
    </location>
</feature>
<evidence type="ECO:0000313" key="3">
    <source>
        <dbReference type="Proteomes" id="UP001052739"/>
    </source>
</evidence>
<evidence type="ECO:0000256" key="1">
    <source>
        <dbReference type="SAM" id="MobiDB-lite"/>
    </source>
</evidence>
<feature type="compositionally biased region" description="Basic and acidic residues" evidence="1">
    <location>
        <begin position="503"/>
        <end position="517"/>
    </location>
</feature>
<evidence type="ECO:0000313" key="2">
    <source>
        <dbReference type="EMBL" id="GHI27703.1"/>
    </source>
</evidence>
<dbReference type="RefSeq" id="WP_226652943.1">
    <property type="nucleotide sequence ID" value="NZ_BNDW01000117.1"/>
</dbReference>
<sequence>MITTAAPLLAALAPLSHSARLRFTAVTAHRLAARGDLRPLLDELDALGPYERRLAALAALAAGDTAHLLARLGDLDPVVRRYALRGARRLPAPAPTPGPAASAPPAPARAPRLPAGPDACPAVGPDGGPDVDAAVEAAYHDAPAVVRADLARSLRDGRRPALAERLVRRVRVAYGDRDAALLLPGCSPEFTARLLPELAGALEPEDWSTLARRHPGAVLDHAERELAGLTGRARDAWWARYALGPAAALPAAPERVLGLLEAYGPDTLPGPVHERLGDLVAVDAERVARWFTRADRHAARWERTPGPAVLRRLVAADPPSLPALGALWFHRGAFPTLLRCVPPERRAAFVDAVVAAGGPRGNVRAHEGVLAQLPPAERHARARAAVAGLRDTGRPEEEVRDMLALLPPAEARPALLAALATGDADERGTAWDRLITNAGLSRDPRQVATLLGLASRRLAHERDGVRGDVLDALDGLPTPLLTAALEAVGDGSDGDGPAGDGGSEDRGAEVAGDRAGEGGDASAALERLCLDALAARDRSPMTRDAVRTLAVALLSDAAGSARHDRPATRLAARLLEALTSHTGTIELGCLERLLNTDGIRAAVRALVPWLDRSAARGDVAPLLALVASCGRRSYAVPELQDRLEEALDHCPDGVFGDVAAAWLADPASRGGRVAALLAREPSAAFLPPVLAVLAAERTDRLGPALAEHPPLGGRFPAAGAPRALPPFRHADRWLPSQQAAAVRLAAEAVADPGRGVDERAALLRAVAPIPVHGRALLLRYAAAAPGPDAPPRDDAGTSVLAAAALDAAAHTDDPASALGTLLAHAGDDRAAAAWSAAARAAAHARPTRVAALLQDVLTRPSGVKVSVRKAAARLAARHLPPADATALLTAVGRTPGVHPDVRAAVVGLAAVLPLTEELWTLLESTVAEGPEPARVALLDVRPADLAAAHRGRFGELVARLPFVAQEETAYRALSELALWARYAPAAGTALVDAYTDLTRPGNVWQVSSGLTELAGSELPHPLGGAEPGSLLHEVVARLLALVAAGEPEGGGRGGDLPALRRLRSLLDTRRLDHRTCARLARQLADEPLVTGARVGLLARAVDLTAPEAELDAAVAELSAVIEGRPVLAVLAAEDLDEAHRYGAPLGDPTAALAVARTLGEDGGLVPGLLAVALANALGLRQGWPDACRTALIALRRHPEADVREQAHETDLSDRH</sequence>
<proteinExistence type="predicted"/>
<evidence type="ECO:0008006" key="4">
    <source>
        <dbReference type="Google" id="ProtNLM"/>
    </source>
</evidence>
<organism evidence="2 3">
    <name type="scientific">Streptomyces hydrogenans</name>
    <dbReference type="NCBI Taxonomy" id="1873719"/>
    <lineage>
        <taxon>Bacteria</taxon>
        <taxon>Bacillati</taxon>
        <taxon>Actinomycetota</taxon>
        <taxon>Actinomycetes</taxon>
        <taxon>Kitasatosporales</taxon>
        <taxon>Streptomycetaceae</taxon>
        <taxon>Streptomyces</taxon>
    </lineage>
</organism>
<accession>A0ABQ3PRP6</accession>
<dbReference type="EMBL" id="BNDW01000117">
    <property type="protein sequence ID" value="GHI27703.1"/>
    <property type="molecule type" value="Genomic_DNA"/>
</dbReference>
<comment type="caution">
    <text evidence="2">The sequence shown here is derived from an EMBL/GenBank/DDBJ whole genome shotgun (WGS) entry which is preliminary data.</text>
</comment>